<evidence type="ECO:0000256" key="3">
    <source>
        <dbReference type="ARBA" id="ARBA00022759"/>
    </source>
</evidence>
<dbReference type="Proteomes" id="UP000325187">
    <property type="component" value="Unassembled WGS sequence"/>
</dbReference>
<dbReference type="AlphaFoldDB" id="A0A5A7MYH4"/>
<reference evidence="8 9" key="1">
    <citation type="submission" date="2019-09" db="EMBL/GenBank/DDBJ databases">
        <title>NBRP : Genome information of microbial organism related human and environment.</title>
        <authorList>
            <person name="Hattori M."/>
            <person name="Oshima K."/>
            <person name="Inaba H."/>
            <person name="Suda W."/>
            <person name="Sakamoto M."/>
            <person name="Iino T."/>
            <person name="Kitahara M."/>
            <person name="Oshida Y."/>
            <person name="Iida T."/>
            <person name="Kudo T."/>
            <person name="Itoh T."/>
            <person name="Ohkuma M."/>
        </authorList>
    </citation>
    <scope>NUCLEOTIDE SEQUENCE [LARGE SCALE GENOMIC DNA]</scope>
    <source>
        <strain evidence="8 9">Mie-1</strain>
    </source>
</reference>
<keyword evidence="9" id="KW-1185">Reference proteome</keyword>
<comment type="similarity">
    <text evidence="5">Belongs to the YicC/YloC family.</text>
</comment>
<dbReference type="GO" id="GO:0016787">
    <property type="term" value="F:hydrolase activity"/>
    <property type="evidence" value="ECO:0007669"/>
    <property type="project" value="UniProtKB-KW"/>
</dbReference>
<evidence type="ECO:0008006" key="10">
    <source>
        <dbReference type="Google" id="ProtNLM"/>
    </source>
</evidence>
<evidence type="ECO:0000259" key="6">
    <source>
        <dbReference type="Pfam" id="PF03755"/>
    </source>
</evidence>
<gene>
    <name evidence="8" type="ORF">JCM17845_17440</name>
</gene>
<evidence type="ECO:0000256" key="2">
    <source>
        <dbReference type="ARBA" id="ARBA00022722"/>
    </source>
</evidence>
<dbReference type="RefSeq" id="WP_150002383.1">
    <property type="nucleotide sequence ID" value="NZ_BKCM01000008.1"/>
</dbReference>
<evidence type="ECO:0000256" key="4">
    <source>
        <dbReference type="ARBA" id="ARBA00022801"/>
    </source>
</evidence>
<dbReference type="GO" id="GO:0004521">
    <property type="term" value="F:RNA endonuclease activity"/>
    <property type="evidence" value="ECO:0007669"/>
    <property type="project" value="InterPro"/>
</dbReference>
<comment type="cofactor">
    <cofactor evidence="1">
        <name>a divalent metal cation</name>
        <dbReference type="ChEBI" id="CHEBI:60240"/>
    </cofactor>
</comment>
<feature type="domain" description="Endoribonuclease YicC-like C-terminal" evidence="7">
    <location>
        <begin position="178"/>
        <end position="295"/>
    </location>
</feature>
<dbReference type="InterPro" id="IPR013551">
    <property type="entry name" value="YicC-like_C"/>
</dbReference>
<evidence type="ECO:0000313" key="9">
    <source>
        <dbReference type="Proteomes" id="UP000325187"/>
    </source>
</evidence>
<dbReference type="EMBL" id="BKCM01000008">
    <property type="protein sequence ID" value="GER01121.1"/>
    <property type="molecule type" value="Genomic_DNA"/>
</dbReference>
<proteinExistence type="inferred from homology"/>
<evidence type="ECO:0000256" key="1">
    <source>
        <dbReference type="ARBA" id="ARBA00001968"/>
    </source>
</evidence>
<dbReference type="NCBIfam" id="TIGR00255">
    <property type="entry name" value="YicC/YloC family endoribonuclease"/>
    <property type="match status" value="1"/>
</dbReference>
<accession>A0A5A7MYH4</accession>
<keyword evidence="4" id="KW-0378">Hydrolase</keyword>
<evidence type="ECO:0000313" key="8">
    <source>
        <dbReference type="EMBL" id="GER01121.1"/>
    </source>
</evidence>
<keyword evidence="2" id="KW-0540">Nuclease</keyword>
<dbReference type="PANTHER" id="PTHR30636">
    <property type="entry name" value="UPF0701 PROTEIN YICC"/>
    <property type="match status" value="1"/>
</dbReference>
<evidence type="ECO:0000259" key="7">
    <source>
        <dbReference type="Pfam" id="PF08340"/>
    </source>
</evidence>
<protein>
    <recommendedName>
        <fullName evidence="10">YicC family protein</fullName>
    </recommendedName>
</protein>
<name>A0A5A7MYH4_9PROT</name>
<dbReference type="InterPro" id="IPR005229">
    <property type="entry name" value="YicC/YloC-like"/>
</dbReference>
<dbReference type="InterPro" id="IPR013527">
    <property type="entry name" value="YicC-like_N"/>
</dbReference>
<comment type="caution">
    <text evidence="8">The sequence shown here is derived from an EMBL/GenBank/DDBJ whole genome shotgun (WGS) entry which is preliminary data.</text>
</comment>
<evidence type="ECO:0000256" key="5">
    <source>
        <dbReference type="ARBA" id="ARBA00035648"/>
    </source>
</evidence>
<keyword evidence="3" id="KW-0255">Endonuclease</keyword>
<dbReference type="Pfam" id="PF08340">
    <property type="entry name" value="YicC-like_C"/>
    <property type="match status" value="1"/>
</dbReference>
<organism evidence="8 9">
    <name type="scientific">Iodidimonas gelatinilytica</name>
    <dbReference type="NCBI Taxonomy" id="1236966"/>
    <lineage>
        <taxon>Bacteria</taxon>
        <taxon>Pseudomonadati</taxon>
        <taxon>Pseudomonadota</taxon>
        <taxon>Alphaproteobacteria</taxon>
        <taxon>Iodidimonadales</taxon>
        <taxon>Iodidimonadaceae</taxon>
        <taxon>Iodidimonas</taxon>
    </lineage>
</organism>
<sequence length="295" mass="32300">MTVLSMTGFSRLEEEIGKFRCAVELKSVNGRGLDIRVRAPSFLDGFDLVLKKQISAVIDRGSVGLSLMVTPIADKSQLAINEEKLNQLVALGRQFVGDIGVSAPRLDGLLALPGVMESQSLRLEEQDRIQLEAGLRLLVEKALAALNTARKAEGAALATLLHAQIDQIEALVKVAQDHDSTRLSAIKDRLSQQIDALLGDKTHLSPERLEQEIALLAVKQDVREEIDRLHAHVAQARSLLAGGSPVGRKLDFLAQEFNREANTLCSKSAKTDLTRLGLDMKAVIDQFREQCQNVE</sequence>
<feature type="domain" description="Endoribonuclease YicC-like N-terminal" evidence="6">
    <location>
        <begin position="4"/>
        <end position="158"/>
    </location>
</feature>
<dbReference type="Pfam" id="PF03755">
    <property type="entry name" value="YicC-like_N"/>
    <property type="match status" value="1"/>
</dbReference>
<dbReference type="PANTHER" id="PTHR30636:SF3">
    <property type="entry name" value="UPF0701 PROTEIN YICC"/>
    <property type="match status" value="1"/>
</dbReference>